<comment type="caution">
    <text evidence="2">The sequence shown here is derived from an EMBL/GenBank/DDBJ whole genome shotgun (WGS) entry which is preliminary data.</text>
</comment>
<proteinExistence type="predicted"/>
<evidence type="ECO:0000256" key="1">
    <source>
        <dbReference type="SAM" id="SignalP"/>
    </source>
</evidence>
<gene>
    <name evidence="2" type="ORF">GCM10007158_27390</name>
</gene>
<organism evidence="2 3">
    <name type="scientific">Halomonas johnsoniae</name>
    <dbReference type="NCBI Taxonomy" id="502832"/>
    <lineage>
        <taxon>Bacteria</taxon>
        <taxon>Pseudomonadati</taxon>
        <taxon>Pseudomonadota</taxon>
        <taxon>Gammaproteobacteria</taxon>
        <taxon>Oceanospirillales</taxon>
        <taxon>Halomonadaceae</taxon>
        <taxon>Halomonas</taxon>
    </lineage>
</organism>
<keyword evidence="3" id="KW-1185">Reference proteome</keyword>
<dbReference type="InterPro" id="IPR017738">
    <property type="entry name" value="T6SS-assoc_VCA0118"/>
</dbReference>
<dbReference type="Proteomes" id="UP000647585">
    <property type="component" value="Unassembled WGS sequence"/>
</dbReference>
<dbReference type="NCBIfam" id="TIGR03360">
    <property type="entry name" value="VI_minor_1"/>
    <property type="match status" value="1"/>
</dbReference>
<sequence>MNVKPLMPHWLILSVLIAGPWSSAFAQADANAVLLEQARACAEQTSRLERLNCFDAIFQADDEPVSTDALPALWHAIERQESARDQDDVGLLVHTQGEDVLMSVPALGTTPPRPILVMACEKLITRFQLHLPTPLNEARVDLQLTGNGMAVQQQWRARDGGQVLSGGRGLPAIDTLRQLLNANEVTMRSDVAMLDGLRFDVSGLREEIQPLRNACRW</sequence>
<reference evidence="3" key="1">
    <citation type="journal article" date="2019" name="Int. J. Syst. Evol. Microbiol.">
        <title>The Global Catalogue of Microorganisms (GCM) 10K type strain sequencing project: providing services to taxonomists for standard genome sequencing and annotation.</title>
        <authorList>
            <consortium name="The Broad Institute Genomics Platform"/>
            <consortium name="The Broad Institute Genome Sequencing Center for Infectious Disease"/>
            <person name="Wu L."/>
            <person name="Ma J."/>
        </authorList>
    </citation>
    <scope>NUCLEOTIDE SEQUENCE [LARGE SCALE GENOMIC DNA]</scope>
    <source>
        <strain evidence="3">KCTC 22157</strain>
    </source>
</reference>
<feature type="chain" id="PRO_5045988702" evidence="1">
    <location>
        <begin position="27"/>
        <end position="217"/>
    </location>
</feature>
<evidence type="ECO:0000313" key="3">
    <source>
        <dbReference type="Proteomes" id="UP000647585"/>
    </source>
</evidence>
<evidence type="ECO:0000313" key="2">
    <source>
        <dbReference type="EMBL" id="GGW65099.1"/>
    </source>
</evidence>
<dbReference type="RefSeq" id="WP_084123818.1">
    <property type="nucleotide sequence ID" value="NZ_BMXO01000014.1"/>
</dbReference>
<accession>A0ABQ2WP73</accession>
<keyword evidence="1" id="KW-0732">Signal</keyword>
<dbReference type="Pfam" id="PF11319">
    <property type="entry name" value="VasI"/>
    <property type="match status" value="1"/>
</dbReference>
<feature type="signal peptide" evidence="1">
    <location>
        <begin position="1"/>
        <end position="26"/>
    </location>
</feature>
<dbReference type="EMBL" id="BMXO01000014">
    <property type="protein sequence ID" value="GGW65099.1"/>
    <property type="molecule type" value="Genomic_DNA"/>
</dbReference>
<name>A0ABQ2WP73_9GAMM</name>
<protein>
    <submittedName>
        <fullName evidence="2">Type VI secretion-associated protein</fullName>
    </submittedName>
</protein>